<dbReference type="InterPro" id="IPR036390">
    <property type="entry name" value="WH_DNA-bd_sf"/>
</dbReference>
<keyword evidence="6" id="KW-1185">Reference proteome</keyword>
<evidence type="ECO:0000256" key="3">
    <source>
        <dbReference type="ARBA" id="ARBA00023163"/>
    </source>
</evidence>
<dbReference type="InterPro" id="IPR000524">
    <property type="entry name" value="Tscrpt_reg_HTH_GntR"/>
</dbReference>
<proteinExistence type="predicted"/>
<dbReference type="PANTHER" id="PTHR43537">
    <property type="entry name" value="TRANSCRIPTIONAL REGULATOR, GNTR FAMILY"/>
    <property type="match status" value="1"/>
</dbReference>
<organism evidence="5 6">
    <name type="scientific">Paracoccus fistulariae</name>
    <dbReference type="NCBI Taxonomy" id="658446"/>
    <lineage>
        <taxon>Bacteria</taxon>
        <taxon>Pseudomonadati</taxon>
        <taxon>Pseudomonadota</taxon>
        <taxon>Alphaproteobacteria</taxon>
        <taxon>Rhodobacterales</taxon>
        <taxon>Paracoccaceae</taxon>
        <taxon>Paracoccus</taxon>
    </lineage>
</organism>
<gene>
    <name evidence="5" type="ORF">JHX87_03225</name>
</gene>
<feature type="domain" description="HTH gntR-type" evidence="4">
    <location>
        <begin position="5"/>
        <end position="73"/>
    </location>
</feature>
<evidence type="ECO:0000256" key="2">
    <source>
        <dbReference type="ARBA" id="ARBA00023125"/>
    </source>
</evidence>
<dbReference type="InterPro" id="IPR008920">
    <property type="entry name" value="TF_FadR/GntR_C"/>
</dbReference>
<dbReference type="Pfam" id="PF07729">
    <property type="entry name" value="FCD"/>
    <property type="match status" value="1"/>
</dbReference>
<protein>
    <submittedName>
        <fullName evidence="5">FadR family transcriptional regulator</fullName>
    </submittedName>
</protein>
<dbReference type="InterPro" id="IPR036388">
    <property type="entry name" value="WH-like_DNA-bd_sf"/>
</dbReference>
<dbReference type="SUPFAM" id="SSF48008">
    <property type="entry name" value="GntR ligand-binding domain-like"/>
    <property type="match status" value="1"/>
</dbReference>
<sequence length="222" mass="25425">MEPAADDLQEVLKALEPLLASASREGDTRLPAERDLAEQLGVPRRRLRLALNELQQRGKIFRRHGQGTFVAPPPHPDRGRHRMLAGKIALGQLMDVRLQIEPRLAELAAINGTEAEFAQLAILMRKTREAKTPRDYDLADEVFHYRIAELAKNPLFLEIYDLIREMRREAGWRERREETHSPAVISMLVEQHQKILDAISRRDPEAANAEVGNHLRYLARTI</sequence>
<dbReference type="Pfam" id="PF00392">
    <property type="entry name" value="GntR"/>
    <property type="match status" value="1"/>
</dbReference>
<dbReference type="PANTHER" id="PTHR43537:SF5">
    <property type="entry name" value="UXU OPERON TRANSCRIPTIONAL REGULATOR"/>
    <property type="match status" value="1"/>
</dbReference>
<dbReference type="PROSITE" id="PS50949">
    <property type="entry name" value="HTH_GNTR"/>
    <property type="match status" value="1"/>
</dbReference>
<dbReference type="SMART" id="SM00895">
    <property type="entry name" value="FCD"/>
    <property type="match status" value="1"/>
</dbReference>
<dbReference type="PRINTS" id="PR00035">
    <property type="entry name" value="HTHGNTR"/>
</dbReference>
<accession>A0ABY7SM23</accession>
<dbReference type="Proteomes" id="UP001219349">
    <property type="component" value="Chromosome"/>
</dbReference>
<evidence type="ECO:0000256" key="1">
    <source>
        <dbReference type="ARBA" id="ARBA00023015"/>
    </source>
</evidence>
<keyword evidence="2" id="KW-0238">DNA-binding</keyword>
<evidence type="ECO:0000259" key="4">
    <source>
        <dbReference type="PROSITE" id="PS50949"/>
    </source>
</evidence>
<keyword evidence="1" id="KW-0805">Transcription regulation</keyword>
<keyword evidence="3" id="KW-0804">Transcription</keyword>
<evidence type="ECO:0000313" key="5">
    <source>
        <dbReference type="EMBL" id="WCR07856.1"/>
    </source>
</evidence>
<evidence type="ECO:0000313" key="6">
    <source>
        <dbReference type="Proteomes" id="UP001219349"/>
    </source>
</evidence>
<dbReference type="SMART" id="SM00345">
    <property type="entry name" value="HTH_GNTR"/>
    <property type="match status" value="1"/>
</dbReference>
<dbReference type="Gene3D" id="1.20.120.530">
    <property type="entry name" value="GntR ligand-binding domain-like"/>
    <property type="match status" value="1"/>
</dbReference>
<dbReference type="RefSeq" id="WP_271882300.1">
    <property type="nucleotide sequence ID" value="NZ_CP067136.1"/>
</dbReference>
<name>A0ABY7SM23_9RHOB</name>
<dbReference type="InterPro" id="IPR011711">
    <property type="entry name" value="GntR_C"/>
</dbReference>
<dbReference type="SUPFAM" id="SSF46785">
    <property type="entry name" value="Winged helix' DNA-binding domain"/>
    <property type="match status" value="1"/>
</dbReference>
<dbReference type="EMBL" id="CP067136">
    <property type="protein sequence ID" value="WCR07856.1"/>
    <property type="molecule type" value="Genomic_DNA"/>
</dbReference>
<reference evidence="5 6" key="1">
    <citation type="submission" date="2021-01" db="EMBL/GenBank/DDBJ databases">
        <title>Biogeographic distribution of Paracoccus.</title>
        <authorList>
            <person name="Hollensteiner J."/>
            <person name="Leineberger J."/>
            <person name="Brinkhoff T."/>
            <person name="Daniel R."/>
        </authorList>
    </citation>
    <scope>NUCLEOTIDE SEQUENCE [LARGE SCALE GENOMIC DNA]</scope>
    <source>
        <strain evidence="5 6">KCTC 22803</strain>
    </source>
</reference>
<dbReference type="Gene3D" id="1.10.10.10">
    <property type="entry name" value="Winged helix-like DNA-binding domain superfamily/Winged helix DNA-binding domain"/>
    <property type="match status" value="1"/>
</dbReference>